<dbReference type="EMBL" id="CP048620">
    <property type="protein sequence ID" value="QPJ65291.1"/>
    <property type="molecule type" value="Genomic_DNA"/>
</dbReference>
<reference evidence="3" key="1">
    <citation type="submission" date="2020-02" db="EMBL/GenBank/DDBJ databases">
        <title>Genomic and physiological characterization of two novel Nitrospinaceae genera.</title>
        <authorList>
            <person name="Mueller A.J."/>
            <person name="Jung M.-Y."/>
            <person name="Strachan C.R."/>
            <person name="Herbold C.W."/>
            <person name="Kirkegaard R.H."/>
            <person name="Daims H."/>
        </authorList>
    </citation>
    <scope>NUCLEOTIDE SEQUENCE [LARGE SCALE GENOMIC DNA]</scope>
</reference>
<feature type="domain" description="SIS" evidence="1">
    <location>
        <begin position="42"/>
        <end position="192"/>
    </location>
</feature>
<dbReference type="InterPro" id="IPR046348">
    <property type="entry name" value="SIS_dom_sf"/>
</dbReference>
<dbReference type="CDD" id="cd05006">
    <property type="entry name" value="SIS_GmhA"/>
    <property type="match status" value="1"/>
</dbReference>
<dbReference type="InterPro" id="IPR001347">
    <property type="entry name" value="SIS_dom"/>
</dbReference>
<dbReference type="Pfam" id="PF13580">
    <property type="entry name" value="SIS_2"/>
    <property type="match status" value="1"/>
</dbReference>
<dbReference type="PROSITE" id="PS51464">
    <property type="entry name" value="SIS"/>
    <property type="match status" value="1"/>
</dbReference>
<dbReference type="PANTHER" id="PTHR30390">
    <property type="entry name" value="SEDOHEPTULOSE 7-PHOSPHATE ISOMERASE / DNAA INITIATOR-ASSOCIATING FACTOR FOR REPLICATION INITIATION"/>
    <property type="match status" value="1"/>
</dbReference>
<dbReference type="InterPro" id="IPR050099">
    <property type="entry name" value="SIS_GmhA/DiaA_subfam"/>
</dbReference>
<organism evidence="2 3">
    <name type="scientific">Candidatus Nitrohelix vancouverensis</name>
    <dbReference type="NCBI Taxonomy" id="2705534"/>
    <lineage>
        <taxon>Bacteria</taxon>
        <taxon>Pseudomonadati</taxon>
        <taxon>Nitrospinota/Tectimicrobiota group</taxon>
        <taxon>Nitrospinota</taxon>
        <taxon>Nitrospinia</taxon>
        <taxon>Nitrospinales</taxon>
        <taxon>Nitrospinaceae</taxon>
        <taxon>Candidatus Nitrohelix</taxon>
    </lineage>
</organism>
<accession>A0A7T0C2H9</accession>
<evidence type="ECO:0000259" key="1">
    <source>
        <dbReference type="PROSITE" id="PS51464"/>
    </source>
</evidence>
<name>A0A7T0C2H9_9BACT</name>
<dbReference type="GO" id="GO:0097367">
    <property type="term" value="F:carbohydrate derivative binding"/>
    <property type="evidence" value="ECO:0007669"/>
    <property type="project" value="InterPro"/>
</dbReference>
<dbReference type="AlphaFoldDB" id="A0A7T0C2H9"/>
<dbReference type="GO" id="GO:1901135">
    <property type="term" value="P:carbohydrate derivative metabolic process"/>
    <property type="evidence" value="ECO:0007669"/>
    <property type="project" value="InterPro"/>
</dbReference>
<evidence type="ECO:0000313" key="3">
    <source>
        <dbReference type="Proteomes" id="UP000594464"/>
    </source>
</evidence>
<protein>
    <submittedName>
        <fullName evidence="2">SIS domain-containing protein</fullName>
    </submittedName>
</protein>
<dbReference type="InterPro" id="IPR035461">
    <property type="entry name" value="GmhA/DiaA"/>
</dbReference>
<dbReference type="PANTHER" id="PTHR30390:SF7">
    <property type="entry name" value="PHOSPHOHEPTOSE ISOMERASE"/>
    <property type="match status" value="1"/>
</dbReference>
<dbReference type="Gene3D" id="3.40.50.10490">
    <property type="entry name" value="Glucose-6-phosphate isomerase like protein, domain 1"/>
    <property type="match status" value="1"/>
</dbReference>
<gene>
    <name evidence="2" type="ORF">G3M78_07775</name>
</gene>
<proteinExistence type="predicted"/>
<dbReference type="Proteomes" id="UP000594464">
    <property type="component" value="Chromosome"/>
</dbReference>
<evidence type="ECO:0000313" key="2">
    <source>
        <dbReference type="EMBL" id="QPJ65291.1"/>
    </source>
</evidence>
<sequence length="194" mass="21243">MKHYIESYFQGLQNTLRSLQASDSAGEPIEFISAVETVAQHVIKQSDAGHKIIFIGNGASAAIASHMSTDYWKNGGVRAQAFNDSSLLTCISNDYGYKHVFEKPIEMFSDPGDILFAISSSGKSENILRGVEAARLKNCQVITFSGFKDDNPLRAMGDINFYAPSPEYGPVEILHLSICHCIIDTIITSRKACS</sequence>
<dbReference type="KEGG" id="nva:G3M78_07775"/>
<dbReference type="SUPFAM" id="SSF53697">
    <property type="entry name" value="SIS domain"/>
    <property type="match status" value="1"/>
</dbReference>